<name>A0A0E9W7H6_ANGAN</name>
<protein>
    <submittedName>
        <fullName evidence="1">Uncharacterized protein</fullName>
    </submittedName>
</protein>
<reference evidence="1" key="1">
    <citation type="submission" date="2014-11" db="EMBL/GenBank/DDBJ databases">
        <authorList>
            <person name="Amaro Gonzalez C."/>
        </authorList>
    </citation>
    <scope>NUCLEOTIDE SEQUENCE</scope>
</reference>
<accession>A0A0E9W7H6</accession>
<reference evidence="1" key="2">
    <citation type="journal article" date="2015" name="Fish Shellfish Immunol.">
        <title>Early steps in the European eel (Anguilla anguilla)-Vibrio vulnificus interaction in the gills: Role of the RtxA13 toxin.</title>
        <authorList>
            <person name="Callol A."/>
            <person name="Pajuelo D."/>
            <person name="Ebbesson L."/>
            <person name="Teles M."/>
            <person name="MacKenzie S."/>
            <person name="Amaro C."/>
        </authorList>
    </citation>
    <scope>NUCLEOTIDE SEQUENCE</scope>
</reference>
<organism evidence="1">
    <name type="scientific">Anguilla anguilla</name>
    <name type="common">European freshwater eel</name>
    <name type="synonym">Muraena anguilla</name>
    <dbReference type="NCBI Taxonomy" id="7936"/>
    <lineage>
        <taxon>Eukaryota</taxon>
        <taxon>Metazoa</taxon>
        <taxon>Chordata</taxon>
        <taxon>Craniata</taxon>
        <taxon>Vertebrata</taxon>
        <taxon>Euteleostomi</taxon>
        <taxon>Actinopterygii</taxon>
        <taxon>Neopterygii</taxon>
        <taxon>Teleostei</taxon>
        <taxon>Anguilliformes</taxon>
        <taxon>Anguillidae</taxon>
        <taxon>Anguilla</taxon>
    </lineage>
</organism>
<sequence>MSTHLVLCAASMMDFIPDAHTLLTVVAGVEMGSPAPRRACRVGACPSPACNTFPMYTSFTSSAGIPACSIAPLIAMEPSFVAGTVESFLCMTPLGSVQHSR</sequence>
<proteinExistence type="predicted"/>
<evidence type="ECO:0000313" key="1">
    <source>
        <dbReference type="EMBL" id="JAH86307.1"/>
    </source>
</evidence>
<dbReference type="AlphaFoldDB" id="A0A0E9W7H6"/>
<dbReference type="EMBL" id="GBXM01022270">
    <property type="protein sequence ID" value="JAH86307.1"/>
    <property type="molecule type" value="Transcribed_RNA"/>
</dbReference>